<dbReference type="EMBL" id="LGTK01000026">
    <property type="protein sequence ID" value="KPH75167.1"/>
    <property type="molecule type" value="Genomic_DNA"/>
</dbReference>
<dbReference type="RefSeq" id="WP_060668451.1">
    <property type="nucleotide sequence ID" value="NZ_LGTK01000026.1"/>
</dbReference>
<evidence type="ECO:0000313" key="2">
    <source>
        <dbReference type="Proteomes" id="UP000037854"/>
    </source>
</evidence>
<name>A0ABR5MJA7_9BACI</name>
<evidence type="ECO:0000313" key="1">
    <source>
        <dbReference type="EMBL" id="KPH75167.1"/>
    </source>
</evidence>
<accession>A0ABR5MJA7</accession>
<protein>
    <submittedName>
        <fullName evidence="1">Uncharacterized protein</fullName>
    </submittedName>
</protein>
<proteinExistence type="predicted"/>
<comment type="caution">
    <text evidence="1">The sequence shown here is derived from an EMBL/GenBank/DDBJ whole genome shotgun (WGS) entry which is preliminary data.</text>
</comment>
<dbReference type="Proteomes" id="UP000037854">
    <property type="component" value="Unassembled WGS sequence"/>
</dbReference>
<keyword evidence="2" id="KW-1185">Reference proteome</keyword>
<organism evidence="1 2">
    <name type="scientific">Oceanobacillus caeni</name>
    <dbReference type="NCBI Taxonomy" id="405946"/>
    <lineage>
        <taxon>Bacteria</taxon>
        <taxon>Bacillati</taxon>
        <taxon>Bacillota</taxon>
        <taxon>Bacilli</taxon>
        <taxon>Bacillales</taxon>
        <taxon>Bacillaceae</taxon>
        <taxon>Oceanobacillus</taxon>
    </lineage>
</organism>
<reference evidence="1 2" key="1">
    <citation type="submission" date="2015-07" db="EMBL/GenBank/DDBJ databases">
        <title>High-quality draft genome sequence of Oceanobacillus caeni HM6, a bacillus isolated from a human feces.</title>
        <authorList>
            <person name="Kumar J."/>
            <person name="Verma M.K."/>
            <person name="Pandey R."/>
            <person name="Bhambi M."/>
            <person name="Chauhan N."/>
        </authorList>
    </citation>
    <scope>NUCLEOTIDE SEQUENCE [LARGE SCALE GENOMIC DNA]</scope>
    <source>
        <strain evidence="1 2">HM6</strain>
    </source>
</reference>
<sequence>MHLLKLEDEMPDFKNHEQAKQWFKTIFHNDFIIRSSDTWCGKKTYLYHIVKDLKLYQQYMRSFANPIRSEITNVKAFESYSTVEITDNGHVRIFP</sequence>
<gene>
    <name evidence="1" type="ORF">AFL42_09195</name>
</gene>